<dbReference type="GO" id="GO:0008237">
    <property type="term" value="F:metallopeptidase activity"/>
    <property type="evidence" value="ECO:0007669"/>
    <property type="project" value="UniProtKB-KW"/>
</dbReference>
<protein>
    <submittedName>
        <fullName evidence="6">ATP-dependent metalloprotease</fullName>
        <ecNumber evidence="6">3.4.24.-</ecNumber>
    </submittedName>
    <submittedName>
        <fullName evidence="5">ATPase, AAA family</fullName>
    </submittedName>
</protein>
<accession>A0A0A8VGS6</accession>
<dbReference type="SUPFAM" id="SSF52540">
    <property type="entry name" value="P-loop containing nucleoside triphosphate hydrolases"/>
    <property type="match status" value="1"/>
</dbReference>
<dbReference type="Pfam" id="PF00004">
    <property type="entry name" value="AAA"/>
    <property type="match status" value="1"/>
</dbReference>
<dbReference type="CDD" id="cd19481">
    <property type="entry name" value="RecA-like_protease"/>
    <property type="match status" value="1"/>
</dbReference>
<dbReference type="Proteomes" id="UP000255169">
    <property type="component" value="Unassembled WGS sequence"/>
</dbReference>
<gene>
    <name evidence="6" type="primary">hflB_2</name>
    <name evidence="5" type="ORF">CSF007_16425</name>
    <name evidence="6" type="ORF">NCTC10476_02440</name>
</gene>
<evidence type="ECO:0000256" key="2">
    <source>
        <dbReference type="ARBA" id="ARBA00022741"/>
    </source>
</evidence>
<dbReference type="GO" id="GO:0006508">
    <property type="term" value="P:proteolysis"/>
    <property type="evidence" value="ECO:0007669"/>
    <property type="project" value="UniProtKB-KW"/>
</dbReference>
<evidence type="ECO:0000313" key="7">
    <source>
        <dbReference type="Proteomes" id="UP000255169"/>
    </source>
</evidence>
<feature type="domain" description="AAA+ ATPase" evidence="4">
    <location>
        <begin position="487"/>
        <end position="619"/>
    </location>
</feature>
<keyword evidence="3" id="KW-0067">ATP-binding</keyword>
<evidence type="ECO:0000313" key="5">
    <source>
        <dbReference type="EMBL" id="CEK29007.1"/>
    </source>
</evidence>
<evidence type="ECO:0000313" key="6">
    <source>
        <dbReference type="EMBL" id="SUQ01094.1"/>
    </source>
</evidence>
<dbReference type="PANTHER" id="PTHR23073">
    <property type="entry name" value="26S PROTEASOME REGULATORY SUBUNIT"/>
    <property type="match status" value="1"/>
</dbReference>
<dbReference type="GO" id="GO:0005524">
    <property type="term" value="F:ATP binding"/>
    <property type="evidence" value="ECO:0007669"/>
    <property type="project" value="UniProtKB-KW"/>
</dbReference>
<dbReference type="Pfam" id="PF22977">
    <property type="entry name" value="WHD"/>
    <property type="match status" value="1"/>
</dbReference>
<keyword evidence="7" id="KW-1185">Reference proteome</keyword>
<reference evidence="6 7" key="2">
    <citation type="submission" date="2018-06" db="EMBL/GenBank/DDBJ databases">
        <authorList>
            <consortium name="Pathogen Informatics"/>
            <person name="Doyle S."/>
        </authorList>
    </citation>
    <scope>NUCLEOTIDE SEQUENCE [LARGE SCALE GENOMIC DNA]</scope>
    <source>
        <strain evidence="6 7">NCTC10476</strain>
    </source>
</reference>
<dbReference type="EMBL" id="LN681231">
    <property type="protein sequence ID" value="CEK29007.1"/>
    <property type="molecule type" value="Genomic_DNA"/>
</dbReference>
<evidence type="ECO:0000256" key="1">
    <source>
        <dbReference type="ARBA" id="ARBA00006914"/>
    </source>
</evidence>
<organism evidence="5">
    <name type="scientific">Yersinia ruckeri</name>
    <dbReference type="NCBI Taxonomy" id="29486"/>
    <lineage>
        <taxon>Bacteria</taxon>
        <taxon>Pseudomonadati</taxon>
        <taxon>Pseudomonadota</taxon>
        <taxon>Gammaproteobacteria</taxon>
        <taxon>Enterobacterales</taxon>
        <taxon>Yersiniaceae</taxon>
        <taxon>Yersinia</taxon>
    </lineage>
</organism>
<dbReference type="InterPro" id="IPR054472">
    <property type="entry name" value="WHD"/>
</dbReference>
<dbReference type="InterPro" id="IPR003959">
    <property type="entry name" value="ATPase_AAA_core"/>
</dbReference>
<dbReference type="AlphaFoldDB" id="A0A0A8VGS6"/>
<dbReference type="EMBL" id="UHJG01000001">
    <property type="protein sequence ID" value="SUQ01094.1"/>
    <property type="molecule type" value="Genomic_DNA"/>
</dbReference>
<dbReference type="OrthoDB" id="9809379at2"/>
<keyword evidence="6" id="KW-0378">Hydrolase</keyword>
<dbReference type="Gene3D" id="3.40.50.300">
    <property type="entry name" value="P-loop containing nucleotide triphosphate hydrolases"/>
    <property type="match status" value="1"/>
</dbReference>
<dbReference type="EC" id="3.4.24.-" evidence="6"/>
<dbReference type="InterPro" id="IPR003593">
    <property type="entry name" value="AAA+_ATPase"/>
</dbReference>
<dbReference type="Gene3D" id="1.10.8.60">
    <property type="match status" value="1"/>
</dbReference>
<dbReference type="InterPro" id="IPR027417">
    <property type="entry name" value="P-loop_NTPase"/>
</dbReference>
<evidence type="ECO:0000256" key="3">
    <source>
        <dbReference type="ARBA" id="ARBA00022840"/>
    </source>
</evidence>
<dbReference type="GO" id="GO:0016887">
    <property type="term" value="F:ATP hydrolysis activity"/>
    <property type="evidence" value="ECO:0007669"/>
    <property type="project" value="InterPro"/>
</dbReference>
<proteinExistence type="inferred from homology"/>
<dbReference type="RefSeq" id="WP_004721410.1">
    <property type="nucleotide sequence ID" value="NZ_CCYO01000031.1"/>
</dbReference>
<dbReference type="SMART" id="SM00382">
    <property type="entry name" value="AAA"/>
    <property type="match status" value="1"/>
</dbReference>
<reference evidence="5" key="1">
    <citation type="journal article" date="2015" name="Genome Announc.">
        <title>Complete Genome Sequence of Yersinia ruckeri Strain CSF007-82, Etiologic Agent of Red Mouth Disease in Salmonid Fish.</title>
        <authorList>
            <person name="Nelson M.C."/>
            <person name="LaPatra S.E."/>
            <person name="Welch T.J."/>
            <person name="Graf J."/>
        </authorList>
    </citation>
    <scope>NUCLEOTIDE SEQUENCE</scope>
    <source>
        <strain evidence="5">CSF007-82</strain>
    </source>
</reference>
<dbReference type="GeneID" id="66880873"/>
<dbReference type="InterPro" id="IPR050221">
    <property type="entry name" value="26S_Proteasome_ATPase"/>
</dbReference>
<keyword evidence="6" id="KW-0645">Protease</keyword>
<evidence type="ECO:0000259" key="4">
    <source>
        <dbReference type="SMART" id="SM00382"/>
    </source>
</evidence>
<name>A0A0A8VGS6_YERRU</name>
<keyword evidence="2" id="KW-0547">Nucleotide-binding</keyword>
<sequence>MSLSSVLQSRDSQYSGDQLSLLFAELERIDLLLQHYYYRFKGTANDLADEFLLSQSEVLARINQPIGRPHWAKGEVTIKQAQDTLFPEVAEGLIELVSRFELTDFERDTLLLGLLPYFDSRYYGLFSLLQGGKQSQLPSFSLALTLFCHSEREKWAQQASFLHRAPLISCQLLSVDNNQKNLAWSQTTFIADSGVYHFLLGHHYLSPLLAQCAQWLMLPTLPNYPKSLKQALEPLLTEDIEPRPVVLLQGAMSSARAHTVAHVFASKKRQTLVVDMGKFVENDDNIILIQLKYILRETRMRGACSVFRNLHLLKERNLSFLDSLSELLAQPGIRVVCLVDPYSPLLWFKKTATLQIEMPIFTHEEKVLLLIDSLPERRSENIDPISLSQRYTFNAESLPLIMQEAELYQRQRDYSDILQQCDIRKAFNLRTQQNFGSLAQRITPKRNIQDLLVSDNITQQLQEIITAIKYRGKVLASGFKDKIGYGTGISALFYGDSGTGKTMAAEVLANTIGVDLIKVDLSTVINKYVGETEKNLSRIFDLAELDAGILFFDEADALFGKRSETKDAHDRHANIEVSYLLQRLESYPGLVILSTNNRSHLDSAFNRRFTFITRFTYPDEAVRHEMWRKIWPKNINVSSDIDFNQLAKKANITGANIRNIALLASFFAGENENQEVTYTHIETALTRELAKTGRLTL</sequence>
<dbReference type="STRING" id="29486.UGYR_08545"/>
<keyword evidence="6" id="KW-0482">Metalloprotease</keyword>
<comment type="similarity">
    <text evidence="1">Belongs to the AAA ATPase family.</text>
</comment>